<accession>A0A6V8MLN5</accession>
<evidence type="ECO:0000256" key="1">
    <source>
        <dbReference type="SAM" id="MobiDB-lite"/>
    </source>
</evidence>
<proteinExistence type="predicted"/>
<organism evidence="2 3">
    <name type="scientific">Geomonas silvestris</name>
    <dbReference type="NCBI Taxonomy" id="2740184"/>
    <lineage>
        <taxon>Bacteria</taxon>
        <taxon>Pseudomonadati</taxon>
        <taxon>Thermodesulfobacteriota</taxon>
        <taxon>Desulfuromonadia</taxon>
        <taxon>Geobacterales</taxon>
        <taxon>Geobacteraceae</taxon>
        <taxon>Geomonas</taxon>
    </lineage>
</organism>
<name>A0A6V8MLN5_9BACT</name>
<feature type="compositionally biased region" description="Basic and acidic residues" evidence="1">
    <location>
        <begin position="131"/>
        <end position="152"/>
    </location>
</feature>
<evidence type="ECO:0000313" key="3">
    <source>
        <dbReference type="Proteomes" id="UP000556026"/>
    </source>
</evidence>
<dbReference type="AlphaFoldDB" id="A0A6V8MLN5"/>
<sequence>MSGAGWTKIHRQALENGWLRNHVLWAFWCYCLLKASHKVASVTVGYQRVTLEPGQFVFGRIQAAADLGLTERQARTCLTRLISSGNVSVHSTNKFSIISVINWGTYQKELDDSDQQTDQQTDQEATSNRPATDHKQEGKEGKEEEKREKSSGDKSPLPSALADLWNQIVKEPRVMKVTKAREGKIRGRLKERDLGGWAEVFRIIARAPFLRGENDRGWRADFDWVIANDNNAVKVLEGRYTGKDASVGATGQAGLPFSASTVTAEESAKFNQVRARFAPPQEQEIHGI</sequence>
<reference evidence="3" key="1">
    <citation type="submission" date="2020-06" db="EMBL/GenBank/DDBJ databases">
        <title>Draft genomic sequence of Geomonas sp. Red330.</title>
        <authorList>
            <person name="Itoh H."/>
            <person name="Zhenxing X."/>
            <person name="Ushijima N."/>
            <person name="Masuda Y."/>
            <person name="Shiratori Y."/>
            <person name="Senoo K."/>
        </authorList>
    </citation>
    <scope>NUCLEOTIDE SEQUENCE [LARGE SCALE GENOMIC DNA]</scope>
    <source>
        <strain evidence="3">Red330</strain>
    </source>
</reference>
<dbReference type="EMBL" id="BLXX01000011">
    <property type="protein sequence ID" value="GFO60955.1"/>
    <property type="molecule type" value="Genomic_DNA"/>
</dbReference>
<evidence type="ECO:0000313" key="2">
    <source>
        <dbReference type="EMBL" id="GFO60955.1"/>
    </source>
</evidence>
<comment type="caution">
    <text evidence="2">The sequence shown here is derived from an EMBL/GenBank/DDBJ whole genome shotgun (WGS) entry which is preliminary data.</text>
</comment>
<evidence type="ECO:0008006" key="4">
    <source>
        <dbReference type="Google" id="ProtNLM"/>
    </source>
</evidence>
<feature type="region of interest" description="Disordered" evidence="1">
    <location>
        <begin position="111"/>
        <end position="161"/>
    </location>
</feature>
<protein>
    <recommendedName>
        <fullName evidence="4">Bacteriophage lambda Replication protein O N-terminal domain-containing protein</fullName>
    </recommendedName>
</protein>
<keyword evidence="3" id="KW-1185">Reference proteome</keyword>
<dbReference type="Proteomes" id="UP000556026">
    <property type="component" value="Unassembled WGS sequence"/>
</dbReference>
<dbReference type="RefSeq" id="WP_183355762.1">
    <property type="nucleotide sequence ID" value="NZ_BLXX01000011.1"/>
</dbReference>
<gene>
    <name evidence="2" type="ORF">GMST_32800</name>
</gene>